<reference evidence="10 11" key="1">
    <citation type="journal article" date="2019" name="Antonie Van Leeuwenhoek">
        <title>Description of 'Ca. Methylobacter oryzae' KRF1, a novel species from the environmentally important Methylobacter clade 2.</title>
        <authorList>
            <person name="Khatri K."/>
            <person name="Mohite J.A."/>
            <person name="Pandit P.S."/>
            <person name="Bahulikar R."/>
            <person name="Rahalkar M.C."/>
        </authorList>
    </citation>
    <scope>NUCLEOTIDE SEQUENCE [LARGE SCALE GENOMIC DNA]</scope>
    <source>
        <strain evidence="10 11">KRF1</strain>
    </source>
</reference>
<dbReference type="Pfam" id="PF00072">
    <property type="entry name" value="Response_reg"/>
    <property type="match status" value="1"/>
</dbReference>
<feature type="DNA-binding region" description="OmpR/PhoB-type" evidence="7">
    <location>
        <begin position="124"/>
        <end position="222"/>
    </location>
</feature>
<dbReference type="SMART" id="SM00862">
    <property type="entry name" value="Trans_reg_C"/>
    <property type="match status" value="1"/>
</dbReference>
<evidence type="ECO:0000256" key="7">
    <source>
        <dbReference type="PROSITE-ProRule" id="PRU01091"/>
    </source>
</evidence>
<keyword evidence="5" id="KW-0804">Transcription</keyword>
<evidence type="ECO:0000259" key="8">
    <source>
        <dbReference type="PROSITE" id="PS50110"/>
    </source>
</evidence>
<evidence type="ECO:0000313" key="10">
    <source>
        <dbReference type="EMBL" id="TRW92864.1"/>
    </source>
</evidence>
<evidence type="ECO:0000256" key="5">
    <source>
        <dbReference type="ARBA" id="ARBA00023163"/>
    </source>
</evidence>
<accession>A0ABY3C973</accession>
<dbReference type="PROSITE" id="PS50110">
    <property type="entry name" value="RESPONSE_REGULATORY"/>
    <property type="match status" value="1"/>
</dbReference>
<dbReference type="PANTHER" id="PTHR48111">
    <property type="entry name" value="REGULATOR OF RPOS"/>
    <property type="match status" value="1"/>
</dbReference>
<dbReference type="InterPro" id="IPR039420">
    <property type="entry name" value="WalR-like"/>
</dbReference>
<dbReference type="SUPFAM" id="SSF52172">
    <property type="entry name" value="CheY-like"/>
    <property type="match status" value="1"/>
</dbReference>
<dbReference type="Gene3D" id="3.40.50.2300">
    <property type="match status" value="1"/>
</dbReference>
<dbReference type="SMART" id="SM00448">
    <property type="entry name" value="REC"/>
    <property type="match status" value="1"/>
</dbReference>
<dbReference type="Pfam" id="PF00486">
    <property type="entry name" value="Trans_reg_C"/>
    <property type="match status" value="1"/>
</dbReference>
<feature type="domain" description="OmpR/PhoB-type" evidence="9">
    <location>
        <begin position="124"/>
        <end position="222"/>
    </location>
</feature>
<proteinExistence type="predicted"/>
<dbReference type="EMBL" id="RYFG02000105">
    <property type="protein sequence ID" value="TRW92864.1"/>
    <property type="molecule type" value="Genomic_DNA"/>
</dbReference>
<evidence type="ECO:0000256" key="2">
    <source>
        <dbReference type="ARBA" id="ARBA00023012"/>
    </source>
</evidence>
<feature type="domain" description="Response regulatory" evidence="8">
    <location>
        <begin position="2"/>
        <end position="116"/>
    </location>
</feature>
<dbReference type="InterPro" id="IPR001867">
    <property type="entry name" value="OmpR/PhoB-type_DNA-bd"/>
</dbReference>
<organism evidence="10 11">
    <name type="scientific">Candidatus Methylobacter oryzae</name>
    <dbReference type="NCBI Taxonomy" id="2497749"/>
    <lineage>
        <taxon>Bacteria</taxon>
        <taxon>Pseudomonadati</taxon>
        <taxon>Pseudomonadota</taxon>
        <taxon>Gammaproteobacteria</taxon>
        <taxon>Methylococcales</taxon>
        <taxon>Methylococcaceae</taxon>
        <taxon>Methylobacter</taxon>
    </lineage>
</organism>
<evidence type="ECO:0000313" key="11">
    <source>
        <dbReference type="Proteomes" id="UP000733744"/>
    </source>
</evidence>
<dbReference type="RefSeq" id="WP_127028535.1">
    <property type="nucleotide sequence ID" value="NZ_RYFG02000105.1"/>
</dbReference>
<dbReference type="InterPro" id="IPR036388">
    <property type="entry name" value="WH-like_DNA-bd_sf"/>
</dbReference>
<dbReference type="SUPFAM" id="SSF46894">
    <property type="entry name" value="C-terminal effector domain of the bipartite response regulators"/>
    <property type="match status" value="1"/>
</dbReference>
<keyword evidence="4 7" id="KW-0238">DNA-binding</keyword>
<evidence type="ECO:0000256" key="6">
    <source>
        <dbReference type="PROSITE-ProRule" id="PRU00169"/>
    </source>
</evidence>
<sequence length="225" mass="25616">MRILIVEDEIKLCEQIQQFFADKGFAVDTANTGRDGYYMGKEYPIDAAVVDLGLPDFSGIELIKRLRKDKVTVPILILTARSRWQEKVEGLEAGADDYLVKPFHYEELLARINALIRRSAGVAHPVLTHDNIELDTVAQEVTVSGVKLELTAYEYKVLEYLMFRKGEVVSKSVLTAHIYDEDFERDSNVLEVFIGRLRKKLDPDGTRKPIGTLRGRGYMIHAERD</sequence>
<comment type="caution">
    <text evidence="10">The sequence shown here is derived from an EMBL/GenBank/DDBJ whole genome shotgun (WGS) entry which is preliminary data.</text>
</comment>
<evidence type="ECO:0000256" key="1">
    <source>
        <dbReference type="ARBA" id="ARBA00022553"/>
    </source>
</evidence>
<dbReference type="InterPro" id="IPR016032">
    <property type="entry name" value="Sig_transdc_resp-reg_C-effctor"/>
</dbReference>
<name>A0ABY3C973_9GAMM</name>
<gene>
    <name evidence="10" type="ORF">EKO24_013980</name>
</gene>
<dbReference type="CDD" id="cd00383">
    <property type="entry name" value="trans_reg_C"/>
    <property type="match status" value="1"/>
</dbReference>
<feature type="modified residue" description="4-aspartylphosphate" evidence="6">
    <location>
        <position position="51"/>
    </location>
</feature>
<dbReference type="Gene3D" id="6.10.250.690">
    <property type="match status" value="1"/>
</dbReference>
<keyword evidence="3" id="KW-0805">Transcription regulation</keyword>
<dbReference type="PROSITE" id="PS51755">
    <property type="entry name" value="OMPR_PHOB"/>
    <property type="match status" value="1"/>
</dbReference>
<dbReference type="Gene3D" id="1.10.10.10">
    <property type="entry name" value="Winged helix-like DNA-binding domain superfamily/Winged helix DNA-binding domain"/>
    <property type="match status" value="1"/>
</dbReference>
<dbReference type="Proteomes" id="UP000733744">
    <property type="component" value="Unassembled WGS sequence"/>
</dbReference>
<dbReference type="CDD" id="cd19934">
    <property type="entry name" value="REC_OmpR_EcPhoP-like"/>
    <property type="match status" value="1"/>
</dbReference>
<dbReference type="InterPro" id="IPR011006">
    <property type="entry name" value="CheY-like_superfamily"/>
</dbReference>
<keyword evidence="11" id="KW-1185">Reference proteome</keyword>
<protein>
    <submittedName>
        <fullName evidence="10">Response regulator transcription factor</fullName>
    </submittedName>
</protein>
<dbReference type="InterPro" id="IPR001789">
    <property type="entry name" value="Sig_transdc_resp-reg_receiver"/>
</dbReference>
<keyword evidence="1 6" id="KW-0597">Phosphoprotein</keyword>
<dbReference type="PANTHER" id="PTHR48111:SF71">
    <property type="entry name" value="TRANSCRIPTIONAL REGULATORY PROTEIN PHOP"/>
    <property type="match status" value="1"/>
</dbReference>
<evidence type="ECO:0000256" key="3">
    <source>
        <dbReference type="ARBA" id="ARBA00023015"/>
    </source>
</evidence>
<evidence type="ECO:0000256" key="4">
    <source>
        <dbReference type="ARBA" id="ARBA00023125"/>
    </source>
</evidence>
<evidence type="ECO:0000259" key="9">
    <source>
        <dbReference type="PROSITE" id="PS51755"/>
    </source>
</evidence>
<keyword evidence="2" id="KW-0902">Two-component regulatory system</keyword>